<comment type="caution">
    <text evidence="1">The sequence shown here is derived from an EMBL/GenBank/DDBJ whole genome shotgun (WGS) entry which is preliminary data.</text>
</comment>
<dbReference type="Proteomes" id="UP000323886">
    <property type="component" value="Unassembled WGS sequence"/>
</dbReference>
<dbReference type="RefSeq" id="WP_150097258.1">
    <property type="nucleotide sequence ID" value="NZ_VWPL01000012.1"/>
</dbReference>
<keyword evidence="2" id="KW-1185">Reference proteome</keyword>
<name>A0A5M6I0N6_9HYPH</name>
<dbReference type="AlphaFoldDB" id="A0A5M6I0N6"/>
<proteinExistence type="predicted"/>
<gene>
    <name evidence="1" type="ORF">F1193_08505</name>
</gene>
<sequence>MADYFSPTVIQQPIPIVDMTPLERLVLSHIFDAEADGETLYFHAADGPSNAIGLHRGKLQTALEASAGIVSTAATYVTDHLPAPPPDDATIEIDLSGTSWEFIFQDIVRRSSTLRYVTVVTSFTCSRMRPDGFGGMAELITADAILGKSTNDILEGFLAEMEEDAGDDGVHVLLRLCEDTVRRQVAQIIEADPALTRLTTDAVSAADVHAACLAVIACSDLSEEQGAAGFRAALAAIRHAEQRLASAG</sequence>
<evidence type="ECO:0000313" key="1">
    <source>
        <dbReference type="EMBL" id="KAA5601751.1"/>
    </source>
</evidence>
<reference evidence="1 2" key="1">
    <citation type="submission" date="2019-09" db="EMBL/GenBank/DDBJ databases">
        <title>Draft Whole-Genome sequence of Blastochloris sulfoviridis DSM 729.</title>
        <authorList>
            <person name="Meyer T.E."/>
            <person name="Kyndt J.A."/>
        </authorList>
    </citation>
    <scope>NUCLEOTIDE SEQUENCE [LARGE SCALE GENOMIC DNA]</scope>
    <source>
        <strain evidence="1 2">DSM 729</strain>
    </source>
</reference>
<dbReference type="OrthoDB" id="7472639at2"/>
<organism evidence="1 2">
    <name type="scientific">Blastochloris sulfoviridis</name>
    <dbReference type="NCBI Taxonomy" id="50712"/>
    <lineage>
        <taxon>Bacteria</taxon>
        <taxon>Pseudomonadati</taxon>
        <taxon>Pseudomonadota</taxon>
        <taxon>Alphaproteobacteria</taxon>
        <taxon>Hyphomicrobiales</taxon>
        <taxon>Blastochloridaceae</taxon>
        <taxon>Blastochloris</taxon>
    </lineage>
</organism>
<protein>
    <submittedName>
        <fullName evidence="1">Uncharacterized protein</fullName>
    </submittedName>
</protein>
<dbReference type="EMBL" id="VWPL01000012">
    <property type="protein sequence ID" value="KAA5601751.1"/>
    <property type="molecule type" value="Genomic_DNA"/>
</dbReference>
<evidence type="ECO:0000313" key="2">
    <source>
        <dbReference type="Proteomes" id="UP000323886"/>
    </source>
</evidence>
<accession>A0A5M6I0N6</accession>